<name>A0AAW5T3F2_9MYCO</name>
<dbReference type="RefSeq" id="WP_036439774.1">
    <property type="nucleotide sequence ID" value="NZ_JACKVC010000016.1"/>
</dbReference>
<comment type="caution">
    <text evidence="2">The sequence shown here is derived from an EMBL/GenBank/DDBJ whole genome shotgun (WGS) entry which is preliminary data.</text>
</comment>
<dbReference type="AlphaFoldDB" id="A0AAW5T3F2"/>
<gene>
    <name evidence="3" type="ORF">ABFW12_19945</name>
    <name evidence="2" type="ORF">H5P34_16180</name>
</gene>
<feature type="region of interest" description="Disordered" evidence="1">
    <location>
        <begin position="1"/>
        <end position="24"/>
    </location>
</feature>
<sequence length="111" mass="12524">MTTHDEHTTTARPAEAQTGSEDNTLLFADEHRSGLHSRWNDVQAAFVDDPKGCVQKADNLVSEVVDELTASFADTRSRLEAQWDRGEAASTEDLRVALQRYRDFFQRLLSV</sequence>
<dbReference type="EMBL" id="JBDLOU010000045">
    <property type="protein sequence ID" value="MEX3740498.1"/>
    <property type="molecule type" value="Genomic_DNA"/>
</dbReference>
<reference evidence="2" key="2">
    <citation type="journal article" date="2022" name="BMC Genomics">
        <title>Comparative genome analysis of mycobacteria focusing on tRNA and non-coding RNA.</title>
        <authorList>
            <person name="Behra P.R.K."/>
            <person name="Pettersson B.M.F."/>
            <person name="Ramesh M."/>
            <person name="Das S."/>
            <person name="Dasgupta S."/>
            <person name="Kirsebom L.A."/>
        </authorList>
    </citation>
    <scope>NUCLEOTIDE SEQUENCE</scope>
    <source>
        <strain evidence="2">DSM 44242</strain>
    </source>
</reference>
<reference evidence="3 5" key="3">
    <citation type="submission" date="2024-04" db="EMBL/GenBank/DDBJ databases">
        <title>Genomic Markers of Mycobacteria.</title>
        <authorList>
            <person name="Soliman M.S."/>
            <person name="Elkholy A."/>
            <person name="Soliman N.S."/>
            <person name="Abbas A."/>
            <person name="Khayrat S."/>
            <person name="Shawky S."/>
        </authorList>
    </citation>
    <scope>NUCLEOTIDE SEQUENCE [LARGE SCALE GENOMIC DNA]</scope>
    <source>
        <strain evidence="3 5">Egy-CU-AM5</strain>
    </source>
</reference>
<evidence type="ECO:0000313" key="3">
    <source>
        <dbReference type="EMBL" id="MEX3740498.1"/>
    </source>
</evidence>
<evidence type="ECO:0000256" key="1">
    <source>
        <dbReference type="SAM" id="MobiDB-lite"/>
    </source>
</evidence>
<dbReference type="EMBL" id="JACKVC010000016">
    <property type="protein sequence ID" value="MCV7389596.1"/>
    <property type="molecule type" value="Genomic_DNA"/>
</dbReference>
<evidence type="ECO:0000313" key="4">
    <source>
        <dbReference type="Proteomes" id="UP001141659"/>
    </source>
</evidence>
<evidence type="ECO:0000313" key="2">
    <source>
        <dbReference type="EMBL" id="MCV7389596.1"/>
    </source>
</evidence>
<dbReference type="Proteomes" id="UP001141659">
    <property type="component" value="Unassembled WGS sequence"/>
</dbReference>
<protein>
    <submittedName>
        <fullName evidence="2">Uncharacterized protein</fullName>
    </submittedName>
</protein>
<evidence type="ECO:0000313" key="5">
    <source>
        <dbReference type="Proteomes" id="UP001558474"/>
    </source>
</evidence>
<keyword evidence="5" id="KW-1185">Reference proteome</keyword>
<organism evidence="2 4">
    <name type="scientific">Mycolicibacterium porcinum</name>
    <dbReference type="NCBI Taxonomy" id="39693"/>
    <lineage>
        <taxon>Bacteria</taxon>
        <taxon>Bacillati</taxon>
        <taxon>Actinomycetota</taxon>
        <taxon>Actinomycetes</taxon>
        <taxon>Mycobacteriales</taxon>
        <taxon>Mycobacteriaceae</taxon>
        <taxon>Mycolicibacterium</taxon>
    </lineage>
</organism>
<reference evidence="2" key="1">
    <citation type="submission" date="2020-07" db="EMBL/GenBank/DDBJ databases">
        <authorList>
            <person name="Pettersson B.M.F."/>
            <person name="Behra P.R.K."/>
            <person name="Ramesh M."/>
            <person name="Das S."/>
            <person name="Dasgupta S."/>
            <person name="Kirsebom L.A."/>
        </authorList>
    </citation>
    <scope>NUCLEOTIDE SEQUENCE</scope>
    <source>
        <strain evidence="2">DSM 44242</strain>
    </source>
</reference>
<accession>A0AAW5T3F2</accession>
<proteinExistence type="predicted"/>
<dbReference type="Proteomes" id="UP001558474">
    <property type="component" value="Unassembled WGS sequence"/>
</dbReference>